<dbReference type="EMBL" id="GBRH01241910">
    <property type="protein sequence ID" value="JAD55985.1"/>
    <property type="molecule type" value="Transcribed_RNA"/>
</dbReference>
<proteinExistence type="predicted"/>
<protein>
    <submittedName>
        <fullName evidence="1">Uncharacterized protein</fullName>
    </submittedName>
</protein>
<accession>A0A0A9B478</accession>
<dbReference type="AlphaFoldDB" id="A0A0A9B478"/>
<name>A0A0A9B478_ARUDO</name>
<reference evidence="1" key="1">
    <citation type="submission" date="2014-09" db="EMBL/GenBank/DDBJ databases">
        <authorList>
            <person name="Magalhaes I.L.F."/>
            <person name="Oliveira U."/>
            <person name="Santos F.R."/>
            <person name="Vidigal T.H.D.A."/>
            <person name="Brescovit A.D."/>
            <person name="Santos A.J."/>
        </authorList>
    </citation>
    <scope>NUCLEOTIDE SEQUENCE</scope>
    <source>
        <tissue evidence="1">Shoot tissue taken approximately 20 cm above the soil surface</tissue>
    </source>
</reference>
<organism evidence="1">
    <name type="scientific">Arundo donax</name>
    <name type="common">Giant reed</name>
    <name type="synonym">Donax arundinaceus</name>
    <dbReference type="NCBI Taxonomy" id="35708"/>
    <lineage>
        <taxon>Eukaryota</taxon>
        <taxon>Viridiplantae</taxon>
        <taxon>Streptophyta</taxon>
        <taxon>Embryophyta</taxon>
        <taxon>Tracheophyta</taxon>
        <taxon>Spermatophyta</taxon>
        <taxon>Magnoliopsida</taxon>
        <taxon>Liliopsida</taxon>
        <taxon>Poales</taxon>
        <taxon>Poaceae</taxon>
        <taxon>PACMAD clade</taxon>
        <taxon>Arundinoideae</taxon>
        <taxon>Arundineae</taxon>
        <taxon>Arundo</taxon>
    </lineage>
</organism>
<sequence length="38" mass="4606">MQEKVNVELSGEKKFRQTFSNGHFKAWSIYIYPILRFI</sequence>
<reference evidence="1" key="2">
    <citation type="journal article" date="2015" name="Data Brief">
        <title>Shoot transcriptome of the giant reed, Arundo donax.</title>
        <authorList>
            <person name="Barrero R.A."/>
            <person name="Guerrero F.D."/>
            <person name="Moolhuijzen P."/>
            <person name="Goolsby J.A."/>
            <person name="Tidwell J."/>
            <person name="Bellgard S.E."/>
            <person name="Bellgard M.I."/>
        </authorList>
    </citation>
    <scope>NUCLEOTIDE SEQUENCE</scope>
    <source>
        <tissue evidence="1">Shoot tissue taken approximately 20 cm above the soil surface</tissue>
    </source>
</reference>
<evidence type="ECO:0000313" key="1">
    <source>
        <dbReference type="EMBL" id="JAD55985.1"/>
    </source>
</evidence>